<name>A0ABT0XFJ5_9BACI</name>
<dbReference type="Pfam" id="PF17866">
    <property type="entry name" value="AAA_lid_6"/>
    <property type="match status" value="2"/>
</dbReference>
<dbReference type="InterPro" id="IPR041627">
    <property type="entry name" value="AAA_lid_6"/>
</dbReference>
<dbReference type="Gene3D" id="1.10.8.60">
    <property type="match status" value="1"/>
</dbReference>
<dbReference type="PANTHER" id="PTHR43392">
    <property type="entry name" value="AAA-TYPE ATPASE FAMILY PROTEIN / ANKYRIN REPEAT FAMILY PROTEIN"/>
    <property type="match status" value="1"/>
</dbReference>
<dbReference type="PRINTS" id="PR00819">
    <property type="entry name" value="CBXCFQXSUPER"/>
</dbReference>
<dbReference type="SUPFAM" id="SSF52540">
    <property type="entry name" value="P-loop containing nucleoside triphosphate hydrolases"/>
    <property type="match status" value="2"/>
</dbReference>
<dbReference type="Pfam" id="PF00004">
    <property type="entry name" value="AAA"/>
    <property type="match status" value="2"/>
</dbReference>
<feature type="domain" description="AAA+ ATPase" evidence="4">
    <location>
        <begin position="275"/>
        <end position="417"/>
    </location>
</feature>
<sequence>MLQSIESLQELKDWIEQVKAGNAKIDETRLWRHLSMWDEELKEREQTLYADGLTLLALARFRRINRVDSLISGWVEEAKTFDETNKMAQFLQAELIIDQFVQASIPLEFPSIRETDHGSAKRKTAKMYFQLAEQFFRTEDKLKTQIDTMQELKQENDTHYQHIDTLWNTFTQFHEPFLRITKATEAYAHSLDGVYYSASQFKELKQAVEDIKKIQVQWQEQLHQITDTEQQETALSQLSQMIGLPEIKNRVSKLYQFLSYQKQRENLGYKMKEGINLNMILTGNPGTGKTTIARLLAKIYYELGLLKREAVLEVDRSQLVAGYVGQTEELTLQAIERASGGVLFIDEAYSLKRADAAGNDYGQTVIDTIVSAMTSGQYAGTFAVILAGYPEEMRTFLRSNPGLRSRFPDQNHLHLPDYTSTELIEIGERMAIDNDFVLSDEAIIALREQIEKAQVDQSFGNARSVQNLVLQAIFEKGAAESEQQTKTDFVRLEANHFRSNNETPREPARTKLDQLIGIRHVKNELIKLTAYADVQRLRREQGLTTMPLQLHTTFSGSPGTGKTTVASIYSQALKEIGLLKRGHLVRVGRADLVSGYTGQTALKTKEVIKDALGGVLFIDEAYSLIQGTGSDYGQEAITALVEAMTIHDENLVIVLAGYKQEMDLLLSANPGLRSRFRKQLIFDDYSQEQLVSMIKNLAHQNGYELLQEALDELHQVIPKEGHKANGRYVSALFEQIVQQQALRISTQNKLDADTLQIISREDVKQAL</sequence>
<dbReference type="Gene3D" id="3.40.50.300">
    <property type="entry name" value="P-loop containing nucleotide triphosphate hydrolases"/>
    <property type="match status" value="2"/>
</dbReference>
<dbReference type="InterPro" id="IPR000641">
    <property type="entry name" value="CbxX/CfxQ"/>
</dbReference>
<reference evidence="5" key="1">
    <citation type="submission" date="2022-06" db="EMBL/GenBank/DDBJ databases">
        <title>Alkalicoccobacillus porphyridii sp. nov., isolated from a marine red alga, Porphyridium purpureum and reclassification of Shouchella plakortidis and Shouchella gibsonii as Alkalicoccobacillus plakortidis comb. nov. and Alkalicoccobacillus gibsonii comb. nov.</title>
        <authorList>
            <person name="Kim K.H."/>
            <person name="Lee J.K."/>
            <person name="Han D.M."/>
            <person name="Baek J.H."/>
            <person name="Jeon C.O."/>
        </authorList>
    </citation>
    <scope>NUCLEOTIDE SEQUENCE</scope>
    <source>
        <strain evidence="5">DSM 19153</strain>
    </source>
</reference>
<proteinExistence type="inferred from homology"/>
<organism evidence="5 6">
    <name type="scientific">Alkalicoccobacillus plakortidis</name>
    <dbReference type="NCBI Taxonomy" id="444060"/>
    <lineage>
        <taxon>Bacteria</taxon>
        <taxon>Bacillati</taxon>
        <taxon>Bacillota</taxon>
        <taxon>Bacilli</taxon>
        <taxon>Bacillales</taxon>
        <taxon>Bacillaceae</taxon>
        <taxon>Alkalicoccobacillus</taxon>
    </lineage>
</organism>
<gene>
    <name evidence="5" type="ORF">NDM98_03325</name>
</gene>
<keyword evidence="3" id="KW-0067">ATP-binding</keyword>
<evidence type="ECO:0000313" key="5">
    <source>
        <dbReference type="EMBL" id="MCM2674634.1"/>
    </source>
</evidence>
<evidence type="ECO:0000259" key="4">
    <source>
        <dbReference type="SMART" id="SM00382"/>
    </source>
</evidence>
<evidence type="ECO:0000256" key="2">
    <source>
        <dbReference type="ARBA" id="ARBA00022741"/>
    </source>
</evidence>
<dbReference type="PANTHER" id="PTHR43392:SF2">
    <property type="entry name" value="AAA-TYPE ATPASE FAMILY PROTEIN _ ANKYRIN REPEAT FAMILY PROTEIN"/>
    <property type="match status" value="1"/>
</dbReference>
<dbReference type="SMART" id="SM00382">
    <property type="entry name" value="AAA"/>
    <property type="match status" value="2"/>
</dbReference>
<evidence type="ECO:0000256" key="1">
    <source>
        <dbReference type="ARBA" id="ARBA00010378"/>
    </source>
</evidence>
<dbReference type="InterPro" id="IPR003593">
    <property type="entry name" value="AAA+_ATPase"/>
</dbReference>
<dbReference type="CDD" id="cd00009">
    <property type="entry name" value="AAA"/>
    <property type="match status" value="2"/>
</dbReference>
<feature type="domain" description="AAA+ ATPase" evidence="4">
    <location>
        <begin position="548"/>
        <end position="686"/>
    </location>
</feature>
<evidence type="ECO:0000313" key="6">
    <source>
        <dbReference type="Proteomes" id="UP001203665"/>
    </source>
</evidence>
<dbReference type="InterPro" id="IPR027417">
    <property type="entry name" value="P-loop_NTPase"/>
</dbReference>
<evidence type="ECO:0000256" key="3">
    <source>
        <dbReference type="ARBA" id="ARBA00022840"/>
    </source>
</evidence>
<dbReference type="InterPro" id="IPR050773">
    <property type="entry name" value="CbxX/CfxQ_RuBisCO_ESX"/>
</dbReference>
<comment type="caution">
    <text evidence="5">The sequence shown here is derived from an EMBL/GenBank/DDBJ whole genome shotgun (WGS) entry which is preliminary data.</text>
</comment>
<dbReference type="InterPro" id="IPR003959">
    <property type="entry name" value="ATPase_AAA_core"/>
</dbReference>
<dbReference type="RefSeq" id="WP_251604617.1">
    <property type="nucleotide sequence ID" value="NZ_JAMQJY010000001.1"/>
</dbReference>
<keyword evidence="6" id="KW-1185">Reference proteome</keyword>
<protein>
    <submittedName>
        <fullName evidence="5">AAA family ATPase</fullName>
    </submittedName>
</protein>
<keyword evidence="2" id="KW-0547">Nucleotide-binding</keyword>
<accession>A0ABT0XFJ5</accession>
<dbReference type="EMBL" id="JAMQJY010000001">
    <property type="protein sequence ID" value="MCM2674634.1"/>
    <property type="molecule type" value="Genomic_DNA"/>
</dbReference>
<comment type="similarity">
    <text evidence="1">Belongs to the CbxX/CfxQ family.</text>
</comment>
<dbReference type="Proteomes" id="UP001203665">
    <property type="component" value="Unassembled WGS sequence"/>
</dbReference>